<dbReference type="InterPro" id="IPR001320">
    <property type="entry name" value="Iontro_rcpt_C"/>
</dbReference>
<keyword evidence="6 11" id="KW-0675">Receptor</keyword>
<dbReference type="KEGG" id="egl:EGR_05048"/>
<feature type="signal peptide" evidence="9">
    <location>
        <begin position="1"/>
        <end position="19"/>
    </location>
</feature>
<dbReference type="OMA" id="PIRSIAY"/>
<dbReference type="RefSeq" id="XP_024351246.1">
    <property type="nucleotide sequence ID" value="XM_024494297.1"/>
</dbReference>
<evidence type="ECO:0000256" key="9">
    <source>
        <dbReference type="SAM" id="SignalP"/>
    </source>
</evidence>
<accession>W6UF56</accession>
<dbReference type="EMBL" id="APAU02000035">
    <property type="protein sequence ID" value="EUB60050.1"/>
    <property type="molecule type" value="Genomic_DNA"/>
</dbReference>
<feature type="transmembrane region" description="Helical" evidence="8">
    <location>
        <begin position="790"/>
        <end position="812"/>
    </location>
</feature>
<dbReference type="OrthoDB" id="9997229at2759"/>
<evidence type="ECO:0000256" key="7">
    <source>
        <dbReference type="ARBA" id="ARBA00023180"/>
    </source>
</evidence>
<evidence type="ECO:0000256" key="5">
    <source>
        <dbReference type="ARBA" id="ARBA00023136"/>
    </source>
</evidence>
<gene>
    <name evidence="11" type="ORF">EGR_05048</name>
</gene>
<dbReference type="CTD" id="36340763"/>
<keyword evidence="3 8" id="KW-0812">Transmembrane</keyword>
<feature type="transmembrane region" description="Helical" evidence="8">
    <location>
        <begin position="758"/>
        <end position="778"/>
    </location>
</feature>
<dbReference type="InterPro" id="IPR052192">
    <property type="entry name" value="Insect_Ionotropic_Sensory_Rcpt"/>
</dbReference>
<dbReference type="Pfam" id="PF00060">
    <property type="entry name" value="Lig_chan"/>
    <property type="match status" value="1"/>
</dbReference>
<evidence type="ECO:0000256" key="3">
    <source>
        <dbReference type="ARBA" id="ARBA00022692"/>
    </source>
</evidence>
<evidence type="ECO:0000259" key="10">
    <source>
        <dbReference type="Pfam" id="PF00060"/>
    </source>
</evidence>
<evidence type="ECO:0000313" key="12">
    <source>
        <dbReference type="Proteomes" id="UP000019149"/>
    </source>
</evidence>
<comment type="subcellular location">
    <subcellularLocation>
        <location evidence="1">Cell membrane</location>
        <topology evidence="1">Multi-pass membrane protein</topology>
    </subcellularLocation>
</comment>
<organism evidence="11 12">
    <name type="scientific">Echinococcus granulosus</name>
    <name type="common">Hydatid tapeworm</name>
    <dbReference type="NCBI Taxonomy" id="6210"/>
    <lineage>
        <taxon>Eukaryota</taxon>
        <taxon>Metazoa</taxon>
        <taxon>Spiralia</taxon>
        <taxon>Lophotrochozoa</taxon>
        <taxon>Platyhelminthes</taxon>
        <taxon>Cestoda</taxon>
        <taxon>Eucestoda</taxon>
        <taxon>Cyclophyllidea</taxon>
        <taxon>Taeniidae</taxon>
        <taxon>Echinococcus</taxon>
        <taxon>Echinococcus granulosus group</taxon>
    </lineage>
</organism>
<proteinExistence type="predicted"/>
<dbReference type="Proteomes" id="UP000019149">
    <property type="component" value="Unassembled WGS sequence"/>
</dbReference>
<evidence type="ECO:0000313" key="11">
    <source>
        <dbReference type="EMBL" id="EUB60050.1"/>
    </source>
</evidence>
<evidence type="ECO:0000256" key="4">
    <source>
        <dbReference type="ARBA" id="ARBA00022989"/>
    </source>
</evidence>
<evidence type="ECO:0000256" key="1">
    <source>
        <dbReference type="ARBA" id="ARBA00004651"/>
    </source>
</evidence>
<dbReference type="GO" id="GO:0005886">
    <property type="term" value="C:plasma membrane"/>
    <property type="evidence" value="ECO:0007669"/>
    <property type="project" value="UniProtKB-SubCell"/>
</dbReference>
<dbReference type="PANTHER" id="PTHR42643">
    <property type="entry name" value="IONOTROPIC RECEPTOR 20A-RELATED"/>
    <property type="match status" value="1"/>
</dbReference>
<dbReference type="Gene3D" id="3.40.190.10">
    <property type="entry name" value="Periplasmic binding protein-like II"/>
    <property type="match status" value="1"/>
</dbReference>
<keyword evidence="7" id="KW-0325">Glycoprotein</keyword>
<evidence type="ECO:0000256" key="8">
    <source>
        <dbReference type="SAM" id="Phobius"/>
    </source>
</evidence>
<dbReference type="GO" id="GO:0050906">
    <property type="term" value="P:detection of stimulus involved in sensory perception"/>
    <property type="evidence" value="ECO:0007669"/>
    <property type="project" value="UniProtKB-ARBA"/>
</dbReference>
<keyword evidence="2" id="KW-1003">Cell membrane</keyword>
<feature type="transmembrane region" description="Helical" evidence="8">
    <location>
        <begin position="733"/>
        <end position="751"/>
    </location>
</feature>
<name>W6UF56_ECHGR</name>
<dbReference type="AlphaFoldDB" id="W6UF56"/>
<dbReference type="GO" id="GO:0015276">
    <property type="term" value="F:ligand-gated monoatomic ion channel activity"/>
    <property type="evidence" value="ECO:0007669"/>
    <property type="project" value="InterPro"/>
</dbReference>
<keyword evidence="4 8" id="KW-1133">Transmembrane helix</keyword>
<evidence type="ECO:0000256" key="6">
    <source>
        <dbReference type="ARBA" id="ARBA00023170"/>
    </source>
</evidence>
<feature type="domain" description="Ionotropic glutamate receptor C-terminal" evidence="10">
    <location>
        <begin position="732"/>
        <end position="820"/>
    </location>
</feature>
<evidence type="ECO:0000256" key="2">
    <source>
        <dbReference type="ARBA" id="ARBA00022475"/>
    </source>
</evidence>
<dbReference type="GeneID" id="36340763"/>
<protein>
    <submittedName>
        <fullName evidence="11">Glutamate receptor U1</fullName>
    </submittedName>
</protein>
<sequence>MGLFRVIFIFALLAPRKSTQSVVKSILTRCIYIRNYFHLYTCQHRNATYSEVSPSTDLSVRPDSEAYSNLLHFLLNHNLELAWCPVRGVRQLLQFANFAVDTSVRGFCALVGRRLTTASAYTAPPAISTNGVYTDCGYLVLLYGKILFCFPPPLTKEFSDLPVSEIRPMFLNELKVPAPRAKLENQLKVIKNETIFVEIGPDYFYGPSFFPPVWKTNMADINRTRSVGFGLSSDVQNSVIGAAFEHLTSQIGIAKLAYILDNRGCKCVHDKTSIVDIRTFQFLKGTVNQFRVYHLCDFANVEGALSKILVGGANVLILNVAQQVALELLRKAEEKNILQHPFHWLVFNAGVTLSTEDFYVYDTNFFAVEFSTNGKLTDFTELSALPKPITPKDLIFRDMAVVGLQKLAKLLKKDVSPTLPAASTFAIISTFTLANIAMPPTQKFHRQQICQYDLTVKPIATCSTSCSTITSNWPGVQCEECANSSNSQTRPVAEPRAVECNPYHRRLASCLSVIAPTRDKQQLLLITACSRSTLRNPVPLITSTVDDVDAEKLQQIWHFYSYMDSKFDSTSLYKVQISTNGSISGNFQALKPPPERGLLLSRMRRKPLRLGTVVVPPVITEEIDANGAVTLRGAEIVLAKELLGRLNVSYNITVFDTNFGEKVDGRWTNIFSHLEQWDIDLLVGPFSETWDRMISFRSTTPIRSIAYNFMYFRPSLSALTQIFQFVIAFDASAWLLIFLATVSIGVALALIHKISPNTHGFSIHPAIIFVFGYLFQGVRTRPPSQTSSQILIVVWWFFCLILVIAFCANYAAYRSFTALKTLPTTIFTLLHQEYYKYAYINGSNMESMMRVPLDPTIHALYTEINTKFRDMIPPNRSAGIDEVIKVL</sequence>
<feature type="chain" id="PRO_5004885035" evidence="9">
    <location>
        <begin position="20"/>
        <end position="887"/>
    </location>
</feature>
<keyword evidence="12" id="KW-1185">Reference proteome</keyword>
<reference evidence="11 12" key="1">
    <citation type="journal article" date="2013" name="Nat. Genet.">
        <title>The genome of the hydatid tapeworm Echinococcus granulosus.</title>
        <authorList>
            <person name="Zheng H."/>
            <person name="Zhang W."/>
            <person name="Zhang L."/>
            <person name="Zhang Z."/>
            <person name="Li J."/>
            <person name="Lu G."/>
            <person name="Zhu Y."/>
            <person name="Wang Y."/>
            <person name="Huang Y."/>
            <person name="Liu J."/>
            <person name="Kang H."/>
            <person name="Chen J."/>
            <person name="Wang L."/>
            <person name="Chen A."/>
            <person name="Yu S."/>
            <person name="Gao Z."/>
            <person name="Jin L."/>
            <person name="Gu W."/>
            <person name="Wang Z."/>
            <person name="Zhao L."/>
            <person name="Shi B."/>
            <person name="Wen H."/>
            <person name="Lin R."/>
            <person name="Jones M.K."/>
            <person name="Brejova B."/>
            <person name="Vinar T."/>
            <person name="Zhao G."/>
            <person name="McManus D.P."/>
            <person name="Chen Z."/>
            <person name="Zhou Y."/>
            <person name="Wang S."/>
        </authorList>
    </citation>
    <scope>NUCLEOTIDE SEQUENCE [LARGE SCALE GENOMIC DNA]</scope>
</reference>
<dbReference type="Gene3D" id="1.10.287.70">
    <property type="match status" value="1"/>
</dbReference>
<comment type="caution">
    <text evidence="11">The sequence shown here is derived from an EMBL/GenBank/DDBJ whole genome shotgun (WGS) entry which is preliminary data.</text>
</comment>
<dbReference type="SUPFAM" id="SSF53850">
    <property type="entry name" value="Periplasmic binding protein-like II"/>
    <property type="match status" value="1"/>
</dbReference>
<dbReference type="PANTHER" id="PTHR42643:SF24">
    <property type="entry name" value="IONOTROPIC RECEPTOR 60A"/>
    <property type="match status" value="1"/>
</dbReference>
<keyword evidence="9" id="KW-0732">Signal</keyword>
<keyword evidence="5 8" id="KW-0472">Membrane</keyword>